<evidence type="ECO:0000313" key="5">
    <source>
        <dbReference type="Proteomes" id="UP000007797"/>
    </source>
</evidence>
<keyword evidence="5" id="KW-1185">Reference proteome</keyword>
<evidence type="ECO:0000259" key="3">
    <source>
        <dbReference type="Pfam" id="PF25390"/>
    </source>
</evidence>
<dbReference type="AlphaFoldDB" id="F4PQX9"/>
<evidence type="ECO:0000256" key="2">
    <source>
        <dbReference type="PROSITE-ProRule" id="PRU00235"/>
    </source>
</evidence>
<feature type="domain" description="RCC1-like" evidence="3">
    <location>
        <begin position="1"/>
        <end position="344"/>
    </location>
</feature>
<dbReference type="InterPro" id="IPR000408">
    <property type="entry name" value="Reg_chr_condens"/>
</dbReference>
<sequence length="629" mass="70690">MYSWGSGRIGHGPLTNNLTPTLLNFNNTKQQQDDSSSSSGNGLKFISISAGKSHSLLIDETNRVWFFGDCSVGQNGDSTERTATSVNYIPFPVIVKELDQIYTRKKFIKVVCCEVSFAISQDGDLYSWGPSLLLGYPVLNESPFVPLPTKIVFPSFSPVFIVSVSCSLHHCSAITKDGQVYMWGKNGYGRLGLGKEEEEIDIIIPTLIPLFNNIKSSSCGINHTLFLDYNGNVYSCGSGLSTGFDLDDHENQPSFINHPKQIIILNEIKEISTGYYHNIILDNYGKVYVFGENRFGQFGNGQIDEGSYLPTTIEEILDIFAVSVCAGAGHNAVVSNYGQLYLFGGALVENESPTFRMTVALGGSNKQGGFSTAQFPLEQNQTTKLSNGEILEPTSFIQNSTEVEMDDEERFKIDCLLSEQDHILESIDNLLPQRINDRLLDNIHLISCGQYHTLAFNDIFKPKRIISLVDKCINHLARDIEKFEIDLKQSIHFGLICKIKSEMQLSRLHDRNSRKLFSNILKDYENKDENNNWNQLVNAKDMECEIEIIINLLDKNNIENIKSIKINNIQDYIILKNENQNIISMTKNKKICLIGKTTTMIICVLSTLPISLSIKHFDEMIQYFISSGY</sequence>
<dbReference type="PROSITE" id="PS00626">
    <property type="entry name" value="RCC1_2"/>
    <property type="match status" value="1"/>
</dbReference>
<dbReference type="PANTHER" id="PTHR22870">
    <property type="entry name" value="REGULATOR OF CHROMOSOME CONDENSATION"/>
    <property type="match status" value="1"/>
</dbReference>
<dbReference type="EMBL" id="GL883010">
    <property type="protein sequence ID" value="EGG21244.1"/>
    <property type="molecule type" value="Genomic_DNA"/>
</dbReference>
<dbReference type="OMA" id="NDCKNDI"/>
<dbReference type="Proteomes" id="UP000007797">
    <property type="component" value="Unassembled WGS sequence"/>
</dbReference>
<feature type="repeat" description="RCC1" evidence="2">
    <location>
        <begin position="123"/>
        <end position="177"/>
    </location>
</feature>
<feature type="repeat" description="RCC1" evidence="2">
    <location>
        <begin position="178"/>
        <end position="230"/>
    </location>
</feature>
<dbReference type="PANTHER" id="PTHR22870:SF466">
    <property type="entry name" value="ANKYRIN REPEAT-CONTAINING PROTEIN"/>
    <property type="match status" value="1"/>
</dbReference>
<dbReference type="OrthoDB" id="10256179at2759"/>
<reference evidence="5" key="1">
    <citation type="journal article" date="2011" name="Genome Res.">
        <title>Phylogeny-wide analysis of social amoeba genomes highlights ancient origins for complex intercellular communication.</title>
        <authorList>
            <person name="Heidel A.J."/>
            <person name="Lawal H.M."/>
            <person name="Felder M."/>
            <person name="Schilde C."/>
            <person name="Helps N.R."/>
            <person name="Tunggal B."/>
            <person name="Rivero F."/>
            <person name="John U."/>
            <person name="Schleicher M."/>
            <person name="Eichinger L."/>
            <person name="Platzer M."/>
            <person name="Noegel A.A."/>
            <person name="Schaap P."/>
            <person name="Gloeckner G."/>
        </authorList>
    </citation>
    <scope>NUCLEOTIDE SEQUENCE [LARGE SCALE GENOMIC DNA]</scope>
    <source>
        <strain evidence="5">SH3</strain>
    </source>
</reference>
<name>F4PQX9_CACFS</name>
<dbReference type="Gene3D" id="2.130.10.30">
    <property type="entry name" value="Regulator of chromosome condensation 1/beta-lactamase-inhibitor protein II"/>
    <property type="match status" value="2"/>
</dbReference>
<feature type="repeat" description="RCC1" evidence="2">
    <location>
        <begin position="285"/>
        <end position="337"/>
    </location>
</feature>
<dbReference type="PRINTS" id="PR00633">
    <property type="entry name" value="RCCNDNSATION"/>
</dbReference>
<dbReference type="SUPFAM" id="SSF50985">
    <property type="entry name" value="RCC1/BLIP-II"/>
    <property type="match status" value="2"/>
</dbReference>
<dbReference type="Pfam" id="PF25390">
    <property type="entry name" value="WD40_RLD"/>
    <property type="match status" value="1"/>
</dbReference>
<feature type="repeat" description="RCC1" evidence="2">
    <location>
        <begin position="1"/>
        <end position="61"/>
    </location>
</feature>
<dbReference type="KEGG" id="dfa:DFA_01122"/>
<dbReference type="InterPro" id="IPR051210">
    <property type="entry name" value="Ub_ligase/GEF_domain"/>
</dbReference>
<protein>
    <submittedName>
        <fullName evidence="4">Regulator of chromosome condensation domain-containing protein</fullName>
    </submittedName>
</protein>
<dbReference type="PROSITE" id="PS50012">
    <property type="entry name" value="RCC1_3"/>
    <property type="match status" value="5"/>
</dbReference>
<accession>F4PQX9</accession>
<keyword evidence="1" id="KW-0677">Repeat</keyword>
<dbReference type="STRING" id="1054147.F4PQX9"/>
<gene>
    <name evidence="4" type="ORF">DFA_01122</name>
</gene>
<dbReference type="InterPro" id="IPR058923">
    <property type="entry name" value="RCC1-like_dom"/>
</dbReference>
<evidence type="ECO:0000313" key="4">
    <source>
        <dbReference type="EMBL" id="EGG21244.1"/>
    </source>
</evidence>
<dbReference type="GeneID" id="14872674"/>
<proteinExistence type="predicted"/>
<dbReference type="RefSeq" id="XP_004359094.1">
    <property type="nucleotide sequence ID" value="XM_004359037.1"/>
</dbReference>
<dbReference type="InterPro" id="IPR009091">
    <property type="entry name" value="RCC1/BLIP-II"/>
</dbReference>
<evidence type="ECO:0000256" key="1">
    <source>
        <dbReference type="ARBA" id="ARBA00022737"/>
    </source>
</evidence>
<feature type="repeat" description="RCC1" evidence="2">
    <location>
        <begin position="231"/>
        <end position="284"/>
    </location>
</feature>
<organism evidence="4 5">
    <name type="scientific">Cavenderia fasciculata</name>
    <name type="common">Slime mold</name>
    <name type="synonym">Dictyostelium fasciculatum</name>
    <dbReference type="NCBI Taxonomy" id="261658"/>
    <lineage>
        <taxon>Eukaryota</taxon>
        <taxon>Amoebozoa</taxon>
        <taxon>Evosea</taxon>
        <taxon>Eumycetozoa</taxon>
        <taxon>Dictyostelia</taxon>
        <taxon>Acytosteliales</taxon>
        <taxon>Cavenderiaceae</taxon>
        <taxon>Cavenderia</taxon>
    </lineage>
</organism>